<sequence length="416" mass="46652">MCLPNALKNCSPQTNIKLVVMLDYKRLMEHCTETEDLLQSLHFVLTQQWQLYWSCLICCSRASLPTWKNIVVNRLMAVWNSSTAMSMEGNIIEMDAVDNGASRTLVYNLLDKMPGICLKQLYPQCFVLDELPVNRSEPHQHFLQTKKSFVVVGVVVVLARLICLNPKEISTWIEFGIYMAVGLFLIALFHDTNKFLSLFVDAATDSIRSMFHRQETRADMLVSSLNNIFLSTNDVMQLLPNALQIHNQTQVEVQATLDKIGLLACQLCKSSEELTDQGNELINDFQKEMITTSSSINNLIKTTSSELQQNGKVGRNGVENIVQQLKQMAKHSSQFLDKTGNAAEGLAYQGGRFLNRTGTSVEEVALHSSQFLDRTGNAAEGLAYQGGRFLNRTGSSIENTGEDLSTLQMMESFDRN</sequence>
<protein>
    <submittedName>
        <fullName evidence="2">Uncharacterized protein</fullName>
    </submittedName>
</protein>
<keyword evidence="1" id="KW-1185">Reference proteome</keyword>
<accession>A0A915DAH2</accession>
<dbReference type="Proteomes" id="UP000887574">
    <property type="component" value="Unplaced"/>
</dbReference>
<evidence type="ECO:0000313" key="1">
    <source>
        <dbReference type="Proteomes" id="UP000887574"/>
    </source>
</evidence>
<proteinExistence type="predicted"/>
<organism evidence="1 2">
    <name type="scientific">Ditylenchus dipsaci</name>
    <dbReference type="NCBI Taxonomy" id="166011"/>
    <lineage>
        <taxon>Eukaryota</taxon>
        <taxon>Metazoa</taxon>
        <taxon>Ecdysozoa</taxon>
        <taxon>Nematoda</taxon>
        <taxon>Chromadorea</taxon>
        <taxon>Rhabditida</taxon>
        <taxon>Tylenchina</taxon>
        <taxon>Tylenchomorpha</taxon>
        <taxon>Sphaerularioidea</taxon>
        <taxon>Anguinidae</taxon>
        <taxon>Anguininae</taxon>
        <taxon>Ditylenchus</taxon>
    </lineage>
</organism>
<dbReference type="WBParaSite" id="jg17371">
    <property type="protein sequence ID" value="jg17371"/>
    <property type="gene ID" value="jg17371"/>
</dbReference>
<name>A0A915DAH2_9BILA</name>
<reference evidence="2" key="1">
    <citation type="submission" date="2022-11" db="UniProtKB">
        <authorList>
            <consortium name="WormBaseParasite"/>
        </authorList>
    </citation>
    <scope>IDENTIFICATION</scope>
</reference>
<evidence type="ECO:0000313" key="2">
    <source>
        <dbReference type="WBParaSite" id="jg17371"/>
    </source>
</evidence>
<dbReference type="AlphaFoldDB" id="A0A915DAH2"/>